<reference evidence="6" key="2">
    <citation type="submission" date="2020-09" db="EMBL/GenBank/DDBJ databases">
        <authorList>
            <person name="Sun Q."/>
            <person name="Zhou Y."/>
        </authorList>
    </citation>
    <scope>NUCLEOTIDE SEQUENCE</scope>
    <source>
        <strain evidence="6">CGMCC 4.7430</strain>
    </source>
</reference>
<evidence type="ECO:0000256" key="2">
    <source>
        <dbReference type="ARBA" id="ARBA00022525"/>
    </source>
</evidence>
<evidence type="ECO:0000256" key="3">
    <source>
        <dbReference type="SAM" id="MobiDB-lite"/>
    </source>
</evidence>
<dbReference type="Proteomes" id="UP000660745">
    <property type="component" value="Unassembled WGS sequence"/>
</dbReference>
<dbReference type="InterPro" id="IPR001820">
    <property type="entry name" value="TIMP"/>
</dbReference>
<dbReference type="Gene3D" id="2.40.50.120">
    <property type="match status" value="1"/>
</dbReference>
<protein>
    <recommendedName>
        <fullName evidence="8">Tissue inhibitor of metalloproteinase</fullName>
    </recommendedName>
</protein>
<keyword evidence="4" id="KW-1133">Transmembrane helix</keyword>
<name>A0A918E3L5_9ACTN</name>
<keyword evidence="4" id="KW-0812">Transmembrane</keyword>
<dbReference type="GO" id="GO:0031012">
    <property type="term" value="C:extracellular matrix"/>
    <property type="evidence" value="ECO:0007669"/>
    <property type="project" value="TreeGrafter"/>
</dbReference>
<feature type="signal peptide" evidence="5">
    <location>
        <begin position="1"/>
        <end position="26"/>
    </location>
</feature>
<sequence>MTVRIFAALALVVAFLTVGGVGTAFACSCADRTPQEQMRDADAVFTATAASVRVDEKMLDGGQVTAALHTDHVYKGASSREIEVVTQAQSAACGFDFVVGRRYLIFARSAEAGLTTTLCSGNRDVPAGDRPLRPSAQTDGFAPLEPELITALGTPRRPDPTQRPDDTPTATATQRPESTPTATVRPDSTPAVALRPDNTPAGEQGSGGTAALVGLVVVAVVLMTGLAWTIRRFRRAG</sequence>
<dbReference type="AlphaFoldDB" id="A0A918E3L5"/>
<feature type="region of interest" description="Disordered" evidence="3">
    <location>
        <begin position="118"/>
        <end position="206"/>
    </location>
</feature>
<comment type="subcellular location">
    <subcellularLocation>
        <location evidence="1">Secreted</location>
    </subcellularLocation>
</comment>
<dbReference type="PANTHER" id="PTHR11844:SF33">
    <property type="entry name" value="TISSUE INHIBITOR OF METALLOPROTEINASE"/>
    <property type="match status" value="1"/>
</dbReference>
<dbReference type="GO" id="GO:0008191">
    <property type="term" value="F:metalloendopeptidase inhibitor activity"/>
    <property type="evidence" value="ECO:0007669"/>
    <property type="project" value="InterPro"/>
</dbReference>
<keyword evidence="7" id="KW-1185">Reference proteome</keyword>
<evidence type="ECO:0008006" key="8">
    <source>
        <dbReference type="Google" id="ProtNLM"/>
    </source>
</evidence>
<dbReference type="Pfam" id="PF00965">
    <property type="entry name" value="TIMP"/>
    <property type="match status" value="1"/>
</dbReference>
<evidence type="ECO:0000313" key="7">
    <source>
        <dbReference type="Proteomes" id="UP000660745"/>
    </source>
</evidence>
<feature type="transmembrane region" description="Helical" evidence="4">
    <location>
        <begin position="210"/>
        <end position="230"/>
    </location>
</feature>
<feature type="compositionally biased region" description="Basic and acidic residues" evidence="3">
    <location>
        <begin position="156"/>
        <end position="166"/>
    </location>
</feature>
<feature type="compositionally biased region" description="Low complexity" evidence="3">
    <location>
        <begin position="167"/>
        <end position="176"/>
    </location>
</feature>
<keyword evidence="2" id="KW-0964">Secreted</keyword>
<proteinExistence type="predicted"/>
<feature type="chain" id="PRO_5036849538" description="Tissue inhibitor of metalloproteinase" evidence="5">
    <location>
        <begin position="27"/>
        <end position="237"/>
    </location>
</feature>
<gene>
    <name evidence="6" type="ORF">GCM10012278_23700</name>
</gene>
<dbReference type="PROSITE" id="PS51257">
    <property type="entry name" value="PROKAR_LIPOPROTEIN"/>
    <property type="match status" value="1"/>
</dbReference>
<dbReference type="SUPFAM" id="SSF50242">
    <property type="entry name" value="TIMP-like"/>
    <property type="match status" value="1"/>
</dbReference>
<evidence type="ECO:0000256" key="5">
    <source>
        <dbReference type="SAM" id="SignalP"/>
    </source>
</evidence>
<dbReference type="PANTHER" id="PTHR11844">
    <property type="entry name" value="METALLOPROTEASE INHIBITOR"/>
    <property type="match status" value="1"/>
</dbReference>
<evidence type="ECO:0000313" key="6">
    <source>
        <dbReference type="EMBL" id="GGP05207.1"/>
    </source>
</evidence>
<dbReference type="GO" id="GO:0005615">
    <property type="term" value="C:extracellular space"/>
    <property type="evidence" value="ECO:0007669"/>
    <property type="project" value="TreeGrafter"/>
</dbReference>
<dbReference type="GO" id="GO:0051045">
    <property type="term" value="P:negative regulation of membrane protein ectodomain proteolysis"/>
    <property type="evidence" value="ECO:0007669"/>
    <property type="project" value="TreeGrafter"/>
</dbReference>
<comment type="caution">
    <text evidence="6">The sequence shown here is derived from an EMBL/GenBank/DDBJ whole genome shotgun (WGS) entry which is preliminary data.</text>
</comment>
<keyword evidence="5" id="KW-0732">Signal</keyword>
<reference evidence="6" key="1">
    <citation type="journal article" date="2014" name="Int. J. Syst. Evol. Microbiol.">
        <title>Complete genome sequence of Corynebacterium casei LMG S-19264T (=DSM 44701T), isolated from a smear-ripened cheese.</title>
        <authorList>
            <consortium name="US DOE Joint Genome Institute (JGI-PGF)"/>
            <person name="Walter F."/>
            <person name="Albersmeier A."/>
            <person name="Kalinowski J."/>
            <person name="Ruckert C."/>
        </authorList>
    </citation>
    <scope>NUCLEOTIDE SEQUENCE</scope>
    <source>
        <strain evidence="6">CGMCC 4.7430</strain>
    </source>
</reference>
<dbReference type="EMBL" id="BMNK01000003">
    <property type="protein sequence ID" value="GGP05207.1"/>
    <property type="molecule type" value="Genomic_DNA"/>
</dbReference>
<evidence type="ECO:0000256" key="1">
    <source>
        <dbReference type="ARBA" id="ARBA00004613"/>
    </source>
</evidence>
<organism evidence="6 7">
    <name type="scientific">Nonomuraea glycinis</name>
    <dbReference type="NCBI Taxonomy" id="2047744"/>
    <lineage>
        <taxon>Bacteria</taxon>
        <taxon>Bacillati</taxon>
        <taxon>Actinomycetota</taxon>
        <taxon>Actinomycetes</taxon>
        <taxon>Streptosporangiales</taxon>
        <taxon>Streptosporangiaceae</taxon>
        <taxon>Nonomuraea</taxon>
    </lineage>
</organism>
<accession>A0A918E3L5</accession>
<dbReference type="GO" id="GO:0002020">
    <property type="term" value="F:protease binding"/>
    <property type="evidence" value="ECO:0007669"/>
    <property type="project" value="TreeGrafter"/>
</dbReference>
<keyword evidence="4" id="KW-0472">Membrane</keyword>
<dbReference type="InterPro" id="IPR008993">
    <property type="entry name" value="TIMP-like_OB-fold"/>
</dbReference>
<evidence type="ECO:0000256" key="4">
    <source>
        <dbReference type="SAM" id="Phobius"/>
    </source>
</evidence>
<dbReference type="RefSeq" id="WP_189138576.1">
    <property type="nucleotide sequence ID" value="NZ_BMNK01000003.1"/>
</dbReference>